<dbReference type="EMBL" id="JAAXOQ010000007">
    <property type="protein sequence ID" value="NKY18158.1"/>
    <property type="molecule type" value="Genomic_DNA"/>
</dbReference>
<dbReference type="CDD" id="cd00085">
    <property type="entry name" value="HNHc"/>
    <property type="match status" value="1"/>
</dbReference>
<evidence type="ECO:0000256" key="1">
    <source>
        <dbReference type="ARBA" id="ARBA00023450"/>
    </source>
</evidence>
<dbReference type="Pfam" id="PF02720">
    <property type="entry name" value="DUF222"/>
    <property type="match status" value="1"/>
</dbReference>
<sequence>MDEKLAVEDDPPPDGAVGVDVVDRLRSSELRRCRLAVEQYALAADLLRQRVCERAAAGVPQDRWQQGVAAEVALALHISPNTAARFLARAVQLEKYMPHTRARLYDGDLSPEAIPTLLAGLSHLDLARRQQADTELCADPAVLAGLGLKQLAGKVQQVAYRLDAQATVDRNAAAEKDRSVTLRPLPEGMARLSLLLPMAQAVGAYAVLRTHADTHVGHDQELRTRPQLMADTAFTRLTGRDTADGQPVTVHLTVPATVLLGDRPGTAHLDGGGPLPAEIARNLIGKATATGVAWVKRLFVTPETGAVVAMDSRQRLFPDGLAEVIRIRDRYCRTPYCDAPIAHTDHITPHAAGGPTSYSNGQGLCAACNYAKEAPGWRSATVDDPSGRHTVETRTPTGHVHRSTAPNQAA</sequence>
<dbReference type="Gene3D" id="1.10.30.50">
    <property type="match status" value="1"/>
</dbReference>
<evidence type="ECO:0000256" key="2">
    <source>
        <dbReference type="SAM" id="MobiDB-lite"/>
    </source>
</evidence>
<dbReference type="Proteomes" id="UP000582646">
    <property type="component" value="Unassembled WGS sequence"/>
</dbReference>
<proteinExistence type="inferred from homology"/>
<evidence type="ECO:0000313" key="5">
    <source>
        <dbReference type="Proteomes" id="UP000582646"/>
    </source>
</evidence>
<dbReference type="RefSeq" id="WP_168545222.1">
    <property type="nucleotide sequence ID" value="NZ_BAAAKS010000004.1"/>
</dbReference>
<feature type="domain" description="HNH nuclease" evidence="3">
    <location>
        <begin position="320"/>
        <end position="370"/>
    </location>
</feature>
<comment type="caution">
    <text evidence="4">The sequence shown here is derived from an EMBL/GenBank/DDBJ whole genome shotgun (WGS) entry which is preliminary data.</text>
</comment>
<dbReference type="InterPro" id="IPR003615">
    <property type="entry name" value="HNH_nuc"/>
</dbReference>
<keyword evidence="5" id="KW-1185">Reference proteome</keyword>
<dbReference type="GO" id="GO:0003676">
    <property type="term" value="F:nucleic acid binding"/>
    <property type="evidence" value="ECO:0007669"/>
    <property type="project" value="InterPro"/>
</dbReference>
<dbReference type="SMART" id="SM00507">
    <property type="entry name" value="HNHc"/>
    <property type="match status" value="1"/>
</dbReference>
<reference evidence="4 5" key="1">
    <citation type="submission" date="2020-04" db="EMBL/GenBank/DDBJ databases">
        <title>MicrobeNet Type strains.</title>
        <authorList>
            <person name="Nicholson A.C."/>
        </authorList>
    </citation>
    <scope>NUCLEOTIDE SEQUENCE [LARGE SCALE GENOMIC DNA]</scope>
    <source>
        <strain evidence="4 5">DSM 44113</strain>
    </source>
</reference>
<dbReference type="GO" id="GO:0004519">
    <property type="term" value="F:endonuclease activity"/>
    <property type="evidence" value="ECO:0007669"/>
    <property type="project" value="InterPro"/>
</dbReference>
<dbReference type="GO" id="GO:0008270">
    <property type="term" value="F:zinc ion binding"/>
    <property type="evidence" value="ECO:0007669"/>
    <property type="project" value="InterPro"/>
</dbReference>
<dbReference type="InterPro" id="IPR003870">
    <property type="entry name" value="DUF222"/>
</dbReference>
<name>A0A846WY88_9ACTN</name>
<evidence type="ECO:0000313" key="4">
    <source>
        <dbReference type="EMBL" id="NKY18158.1"/>
    </source>
</evidence>
<feature type="region of interest" description="Disordered" evidence="2">
    <location>
        <begin position="378"/>
        <end position="410"/>
    </location>
</feature>
<comment type="similarity">
    <text evidence="1">Belongs to the Rv1128c/1148c/1588c/1702c/1945/3466 family.</text>
</comment>
<dbReference type="AlphaFoldDB" id="A0A846WY88"/>
<gene>
    <name evidence="4" type="ORF">HF999_07230</name>
</gene>
<organism evidence="4 5">
    <name type="scientific">Tsukamurella spumae</name>
    <dbReference type="NCBI Taxonomy" id="44753"/>
    <lineage>
        <taxon>Bacteria</taxon>
        <taxon>Bacillati</taxon>
        <taxon>Actinomycetota</taxon>
        <taxon>Actinomycetes</taxon>
        <taxon>Mycobacteriales</taxon>
        <taxon>Tsukamurellaceae</taxon>
        <taxon>Tsukamurella</taxon>
    </lineage>
</organism>
<accession>A0A846WY88</accession>
<dbReference type="InterPro" id="IPR002711">
    <property type="entry name" value="HNH"/>
</dbReference>
<dbReference type="Pfam" id="PF01844">
    <property type="entry name" value="HNH"/>
    <property type="match status" value="1"/>
</dbReference>
<protein>
    <submittedName>
        <fullName evidence="4">DUF222 domain-containing protein</fullName>
    </submittedName>
</protein>
<evidence type="ECO:0000259" key="3">
    <source>
        <dbReference type="SMART" id="SM00507"/>
    </source>
</evidence>